<evidence type="ECO:0000256" key="3">
    <source>
        <dbReference type="ARBA" id="ARBA00023163"/>
    </source>
</evidence>
<keyword evidence="6" id="KW-1185">Reference proteome</keyword>
<organism evidence="5 6">
    <name type="scientific">Hominibacterium faecale</name>
    <dbReference type="NCBI Taxonomy" id="2839743"/>
    <lineage>
        <taxon>Bacteria</taxon>
        <taxon>Bacillati</taxon>
        <taxon>Bacillota</taxon>
        <taxon>Clostridia</taxon>
        <taxon>Peptostreptococcales</taxon>
        <taxon>Anaerovoracaceae</taxon>
        <taxon>Hominibacterium</taxon>
    </lineage>
</organism>
<dbReference type="PRINTS" id="PR00032">
    <property type="entry name" value="HTHARAC"/>
</dbReference>
<dbReference type="EMBL" id="JAOSHN010000006">
    <property type="protein sequence ID" value="MCU7379802.1"/>
    <property type="molecule type" value="Genomic_DNA"/>
</dbReference>
<keyword evidence="1" id="KW-0805">Transcription regulation</keyword>
<evidence type="ECO:0000313" key="6">
    <source>
        <dbReference type="Proteomes" id="UP001065549"/>
    </source>
</evidence>
<dbReference type="GO" id="GO:0043565">
    <property type="term" value="F:sequence-specific DNA binding"/>
    <property type="evidence" value="ECO:0007669"/>
    <property type="project" value="InterPro"/>
</dbReference>
<evidence type="ECO:0000256" key="1">
    <source>
        <dbReference type="ARBA" id="ARBA00023015"/>
    </source>
</evidence>
<dbReference type="InterPro" id="IPR011256">
    <property type="entry name" value="Reg_factor_effector_dom_sf"/>
</dbReference>
<proteinExistence type="predicted"/>
<dbReference type="RefSeq" id="WP_148397476.1">
    <property type="nucleotide sequence ID" value="NZ_JAJAGH010000013.1"/>
</dbReference>
<sequence>MEWNERLENIIEYVEAHLQREEGPISADAIAELAGCSYDFFQKVFSYMNGISFAEYVRFRKLTLAGYDLKSTDLKVIEVSYKYGYESPTSFTRAFQQFHGISPKAARSRREELRVYPRMGISAKPQYAWRIEQKESVRLIGKSIILSVKDGNRAAQIPCFWNECQQNGVFSQMVAMDSADPPGLYGLFLSPGGTDDQMEYAIMVSTAQDKPEGFIEETLPEMTWAVFDCRGPSVQAIQTGWKFLKEEWLNQYPFAHASCPEVEWYSRGNAYGEDYLSQIWIPIILEE</sequence>
<dbReference type="Pfam" id="PF14526">
    <property type="entry name" value="Cass2"/>
    <property type="match status" value="1"/>
</dbReference>
<dbReference type="SUPFAM" id="SSF55136">
    <property type="entry name" value="Probable bacterial effector-binding domain"/>
    <property type="match status" value="1"/>
</dbReference>
<dbReference type="PROSITE" id="PS01124">
    <property type="entry name" value="HTH_ARAC_FAMILY_2"/>
    <property type="match status" value="1"/>
</dbReference>
<dbReference type="InterPro" id="IPR020449">
    <property type="entry name" value="Tscrpt_reg_AraC-type_HTH"/>
</dbReference>
<protein>
    <submittedName>
        <fullName evidence="5">AraC family transcriptional regulator</fullName>
    </submittedName>
</protein>
<keyword evidence="3" id="KW-0804">Transcription</keyword>
<reference evidence="5" key="1">
    <citation type="submission" date="2022-09" db="EMBL/GenBank/DDBJ databases">
        <title>Culturomic study of gut microbiota in children with autism spectrum disorder.</title>
        <authorList>
            <person name="Efimov B.A."/>
            <person name="Chaplin A.V."/>
            <person name="Sokolova S.R."/>
            <person name="Pikina A.P."/>
            <person name="Korzhanova M."/>
            <person name="Belova V."/>
            <person name="Korostin D."/>
        </authorList>
    </citation>
    <scope>NUCLEOTIDE SEQUENCE</scope>
    <source>
        <strain evidence="5">ASD5510</strain>
    </source>
</reference>
<dbReference type="InterPro" id="IPR018060">
    <property type="entry name" value="HTH_AraC"/>
</dbReference>
<dbReference type="GO" id="GO:0003700">
    <property type="term" value="F:DNA-binding transcription factor activity"/>
    <property type="evidence" value="ECO:0007669"/>
    <property type="project" value="InterPro"/>
</dbReference>
<name>A0A9J6QTZ9_9FIRM</name>
<keyword evidence="2" id="KW-0238">DNA-binding</keyword>
<dbReference type="PANTHER" id="PTHR47504:SF5">
    <property type="entry name" value="RIGHT ORIGIN-BINDING PROTEIN"/>
    <property type="match status" value="1"/>
</dbReference>
<gene>
    <name evidence="5" type="ORF">OBO34_15765</name>
</gene>
<dbReference type="Gene3D" id="3.20.80.10">
    <property type="entry name" value="Regulatory factor, effector binding domain"/>
    <property type="match status" value="1"/>
</dbReference>
<accession>A0A9J6QTZ9</accession>
<dbReference type="InterPro" id="IPR010499">
    <property type="entry name" value="AraC_E-bd"/>
</dbReference>
<dbReference type="PANTHER" id="PTHR47504">
    <property type="entry name" value="RIGHT ORIGIN-BINDING PROTEIN"/>
    <property type="match status" value="1"/>
</dbReference>
<evidence type="ECO:0000256" key="2">
    <source>
        <dbReference type="ARBA" id="ARBA00023125"/>
    </source>
</evidence>
<dbReference type="InterPro" id="IPR009057">
    <property type="entry name" value="Homeodomain-like_sf"/>
</dbReference>
<dbReference type="Gene3D" id="1.10.10.60">
    <property type="entry name" value="Homeodomain-like"/>
    <property type="match status" value="2"/>
</dbReference>
<dbReference type="SMART" id="SM00871">
    <property type="entry name" value="AraC_E_bind"/>
    <property type="match status" value="1"/>
</dbReference>
<dbReference type="AlphaFoldDB" id="A0A9J6QTZ9"/>
<dbReference type="Proteomes" id="UP001065549">
    <property type="component" value="Unassembled WGS sequence"/>
</dbReference>
<comment type="caution">
    <text evidence="5">The sequence shown here is derived from an EMBL/GenBank/DDBJ whole genome shotgun (WGS) entry which is preliminary data.</text>
</comment>
<dbReference type="SUPFAM" id="SSF46689">
    <property type="entry name" value="Homeodomain-like"/>
    <property type="match status" value="1"/>
</dbReference>
<dbReference type="Pfam" id="PF12833">
    <property type="entry name" value="HTH_18"/>
    <property type="match status" value="1"/>
</dbReference>
<feature type="domain" description="HTH araC/xylS-type" evidence="4">
    <location>
        <begin position="8"/>
        <end position="109"/>
    </location>
</feature>
<evidence type="ECO:0000259" key="4">
    <source>
        <dbReference type="PROSITE" id="PS01124"/>
    </source>
</evidence>
<dbReference type="SMART" id="SM00342">
    <property type="entry name" value="HTH_ARAC"/>
    <property type="match status" value="1"/>
</dbReference>
<evidence type="ECO:0000313" key="5">
    <source>
        <dbReference type="EMBL" id="MCU7379802.1"/>
    </source>
</evidence>
<dbReference type="InterPro" id="IPR050959">
    <property type="entry name" value="MarA-like"/>
</dbReference>
<dbReference type="InterPro" id="IPR029441">
    <property type="entry name" value="Cass2"/>
</dbReference>